<dbReference type="Proteomes" id="UP000787635">
    <property type="component" value="Unassembled WGS sequence"/>
</dbReference>
<dbReference type="InterPro" id="IPR029063">
    <property type="entry name" value="SAM-dependent_MTases_sf"/>
</dbReference>
<dbReference type="SUPFAM" id="SSF53335">
    <property type="entry name" value="S-adenosyl-L-methionine-dependent methyltransferases"/>
    <property type="match status" value="1"/>
</dbReference>
<dbReference type="InterPro" id="IPR006342">
    <property type="entry name" value="FkbM_mtfrase"/>
</dbReference>
<dbReference type="PANTHER" id="PTHR34203">
    <property type="entry name" value="METHYLTRANSFERASE, FKBM FAMILY PROTEIN"/>
    <property type="match status" value="1"/>
</dbReference>
<evidence type="ECO:0000313" key="3">
    <source>
        <dbReference type="Proteomes" id="UP000787635"/>
    </source>
</evidence>
<dbReference type="GO" id="GO:0032259">
    <property type="term" value="P:methylation"/>
    <property type="evidence" value="ECO:0007669"/>
    <property type="project" value="UniProtKB-KW"/>
</dbReference>
<name>A0ABX1E0G9_9PROT</name>
<organism evidence="2 3">
    <name type="scientific">Falsiroseomonas selenitidurans</name>
    <dbReference type="NCBI Taxonomy" id="2716335"/>
    <lineage>
        <taxon>Bacteria</taxon>
        <taxon>Pseudomonadati</taxon>
        <taxon>Pseudomonadota</taxon>
        <taxon>Alphaproteobacteria</taxon>
        <taxon>Acetobacterales</taxon>
        <taxon>Roseomonadaceae</taxon>
        <taxon>Falsiroseomonas</taxon>
    </lineage>
</organism>
<protein>
    <submittedName>
        <fullName evidence="2">FkbM family methyltransferase</fullName>
    </submittedName>
</protein>
<dbReference type="Pfam" id="PF05050">
    <property type="entry name" value="Methyltransf_21"/>
    <property type="match status" value="1"/>
</dbReference>
<dbReference type="Gene3D" id="3.40.50.150">
    <property type="entry name" value="Vaccinia Virus protein VP39"/>
    <property type="match status" value="1"/>
</dbReference>
<dbReference type="InterPro" id="IPR052514">
    <property type="entry name" value="SAM-dependent_MTase"/>
</dbReference>
<evidence type="ECO:0000313" key="2">
    <source>
        <dbReference type="EMBL" id="NKC30588.1"/>
    </source>
</evidence>
<feature type="domain" description="Methyltransferase FkbM" evidence="1">
    <location>
        <begin position="51"/>
        <end position="221"/>
    </location>
</feature>
<dbReference type="NCBIfam" id="TIGR01444">
    <property type="entry name" value="fkbM_fam"/>
    <property type="match status" value="1"/>
</dbReference>
<keyword evidence="3" id="KW-1185">Reference proteome</keyword>
<sequence length="291" mass="30961">MIETIATRYGPMLCFAADRVISRALRLYGEWAEHEVHLLSAHIRADGLVLDVGANIGTHTLAFARRHPAALVWGFEPQPQAAALAQVNCLVNRAGNASITQAACGSTHGGVMVAPAASVADNSGGYSLVQAAHGAIPVAWVPGQPVALPPPPSALVPVLPLDSLARPRRTCLLKIDVEGMEAAVLAGARQLIAEDRPAIFFEVVQTNGLAESLAILSALGYACHWLETHPFNRANWRGEEQNAWWRTEMGVLALPEPGRAPDLPEVTGVPEAAPHRLDSRAGIAVPVWQPE</sequence>
<dbReference type="PANTHER" id="PTHR34203:SF15">
    <property type="entry name" value="SLL1173 PROTEIN"/>
    <property type="match status" value="1"/>
</dbReference>
<reference evidence="2 3" key="1">
    <citation type="submission" date="2020-03" db="EMBL/GenBank/DDBJ databases">
        <title>Roseomonas selenitidurans sp. nov. isolated from urban soil.</title>
        <authorList>
            <person name="Liu H."/>
        </authorList>
    </citation>
    <scope>NUCLEOTIDE SEQUENCE [LARGE SCALE GENOMIC DNA]</scope>
    <source>
        <strain evidence="2 3">BU-1</strain>
    </source>
</reference>
<dbReference type="RefSeq" id="WP_168028619.1">
    <property type="nucleotide sequence ID" value="NZ_JAAVNE010000008.1"/>
</dbReference>
<comment type="caution">
    <text evidence="2">The sequence shown here is derived from an EMBL/GenBank/DDBJ whole genome shotgun (WGS) entry which is preliminary data.</text>
</comment>
<keyword evidence="2" id="KW-0489">Methyltransferase</keyword>
<keyword evidence="2" id="KW-0808">Transferase</keyword>
<gene>
    <name evidence="2" type="ORF">HEQ75_06915</name>
</gene>
<dbReference type="EMBL" id="JAAVNE010000008">
    <property type="protein sequence ID" value="NKC30588.1"/>
    <property type="molecule type" value="Genomic_DNA"/>
</dbReference>
<accession>A0ABX1E0G9</accession>
<dbReference type="GO" id="GO:0008168">
    <property type="term" value="F:methyltransferase activity"/>
    <property type="evidence" value="ECO:0007669"/>
    <property type="project" value="UniProtKB-KW"/>
</dbReference>
<proteinExistence type="predicted"/>
<evidence type="ECO:0000259" key="1">
    <source>
        <dbReference type="Pfam" id="PF05050"/>
    </source>
</evidence>